<comment type="caution">
    <text evidence="3">The sequence shown here is derived from an EMBL/GenBank/DDBJ whole genome shotgun (WGS) entry which is preliminary data.</text>
</comment>
<dbReference type="Gene3D" id="3.40.50.300">
    <property type="entry name" value="P-loop containing nucleotide triphosphate hydrolases"/>
    <property type="match status" value="1"/>
</dbReference>
<dbReference type="InterPro" id="IPR008145">
    <property type="entry name" value="GK/Ca_channel_bsu"/>
</dbReference>
<dbReference type="InterPro" id="IPR027417">
    <property type="entry name" value="P-loop_NTPase"/>
</dbReference>
<organism evidence="3 4">
    <name type="scientific">Desmophyllum pertusum</name>
    <dbReference type="NCBI Taxonomy" id="174260"/>
    <lineage>
        <taxon>Eukaryota</taxon>
        <taxon>Metazoa</taxon>
        <taxon>Cnidaria</taxon>
        <taxon>Anthozoa</taxon>
        <taxon>Hexacorallia</taxon>
        <taxon>Scleractinia</taxon>
        <taxon>Caryophylliina</taxon>
        <taxon>Caryophylliidae</taxon>
        <taxon>Desmophyllum</taxon>
    </lineage>
</organism>
<accession>A0A9W9ZH27</accession>
<protein>
    <submittedName>
        <fullName evidence="3">Voltage-dependent L-type calcium channel subunit beta-2</fullName>
    </submittedName>
</protein>
<name>A0A9W9ZH27_9CNID</name>
<dbReference type="SUPFAM" id="SSF52540">
    <property type="entry name" value="P-loop containing nucleoside triphosphate hydrolases"/>
    <property type="match status" value="1"/>
</dbReference>
<dbReference type="Proteomes" id="UP001163046">
    <property type="component" value="Unassembled WGS sequence"/>
</dbReference>
<dbReference type="GO" id="GO:0005245">
    <property type="term" value="F:voltage-gated calcium channel activity"/>
    <property type="evidence" value="ECO:0007669"/>
    <property type="project" value="InterPro"/>
</dbReference>
<dbReference type="GO" id="GO:0005891">
    <property type="term" value="C:voltage-gated calcium channel complex"/>
    <property type="evidence" value="ECO:0007669"/>
    <property type="project" value="InterPro"/>
</dbReference>
<feature type="domain" description="Guanylate kinase/L-type calcium channel beta subunit" evidence="2">
    <location>
        <begin position="3"/>
        <end position="149"/>
    </location>
</feature>
<dbReference type="Pfam" id="PF00625">
    <property type="entry name" value="Guanylate_kin"/>
    <property type="match status" value="1"/>
</dbReference>
<dbReference type="SMART" id="SM00072">
    <property type="entry name" value="GuKc"/>
    <property type="match status" value="1"/>
</dbReference>
<evidence type="ECO:0000256" key="1">
    <source>
        <dbReference type="SAM" id="MobiDB-lite"/>
    </source>
</evidence>
<sequence>MMQKALFDYMKTQVFRKIKSFNPSKRTLIERSNSKSSGLAEVQLEIERIFELARGLNLVVLDCESVNHPTQLFKTSLAPLLVYIKINSLKVLQRLIKTRGKSQSRNLNVQIVAAEKLAQCGDDSYDLVLDEAQLDDACDHLGEFLESYWRATHPPNQPGSRLPTVQPPSPSSQQYHTVDSNERPSVYL</sequence>
<dbReference type="OrthoDB" id="5962384at2759"/>
<evidence type="ECO:0000259" key="2">
    <source>
        <dbReference type="SMART" id="SM00072"/>
    </source>
</evidence>
<dbReference type="EMBL" id="MU826353">
    <property type="protein sequence ID" value="KAJ7380348.1"/>
    <property type="molecule type" value="Genomic_DNA"/>
</dbReference>
<dbReference type="AlphaFoldDB" id="A0A9W9ZH27"/>
<evidence type="ECO:0000313" key="3">
    <source>
        <dbReference type="EMBL" id="KAJ7380348.1"/>
    </source>
</evidence>
<reference evidence="3" key="1">
    <citation type="submission" date="2023-01" db="EMBL/GenBank/DDBJ databases">
        <title>Genome assembly of the deep-sea coral Lophelia pertusa.</title>
        <authorList>
            <person name="Herrera S."/>
            <person name="Cordes E."/>
        </authorList>
    </citation>
    <scope>NUCLEOTIDE SEQUENCE</scope>
    <source>
        <strain evidence="3">USNM1676648</strain>
        <tissue evidence="3">Polyp</tissue>
    </source>
</reference>
<keyword evidence="4" id="KW-1185">Reference proteome</keyword>
<feature type="region of interest" description="Disordered" evidence="1">
    <location>
        <begin position="152"/>
        <end position="188"/>
    </location>
</feature>
<dbReference type="InterPro" id="IPR000584">
    <property type="entry name" value="VDCC_L_bsu"/>
</dbReference>
<gene>
    <name evidence="3" type="primary">CACNB2_2</name>
    <name evidence="3" type="ORF">OS493_008799</name>
</gene>
<dbReference type="PANTHER" id="PTHR11824">
    <property type="entry name" value="VOLTAGE-DEPENDENT CALCIUM CHANNEL BETA SUBUNIT"/>
    <property type="match status" value="1"/>
</dbReference>
<dbReference type="PRINTS" id="PR01626">
    <property type="entry name" value="LCACHANNELB"/>
</dbReference>
<proteinExistence type="predicted"/>
<evidence type="ECO:0000313" key="4">
    <source>
        <dbReference type="Proteomes" id="UP001163046"/>
    </source>
</evidence>